<evidence type="ECO:0000313" key="1">
    <source>
        <dbReference type="EMBL" id="AUN33181.1"/>
    </source>
</evidence>
<evidence type="ECO:0000313" key="2">
    <source>
        <dbReference type="Proteomes" id="UP000234752"/>
    </source>
</evidence>
<keyword evidence="1" id="KW-0614">Plasmid</keyword>
<name>A0A2K9NJG3_9PROT</name>
<keyword evidence="2" id="KW-1185">Reference proteome</keyword>
<geneLocation type="plasmid" evidence="1 2">
    <name>unnamed1</name>
</geneLocation>
<proteinExistence type="predicted"/>
<dbReference type="KEGG" id="ncb:C0V82_22595"/>
<dbReference type="EMBL" id="CP025613">
    <property type="protein sequence ID" value="AUN33181.1"/>
    <property type="molecule type" value="Genomic_DNA"/>
</dbReference>
<protein>
    <submittedName>
        <fullName evidence="1">Uncharacterized protein</fullName>
    </submittedName>
</protein>
<dbReference type="Proteomes" id="UP000234752">
    <property type="component" value="Plasmid unnamed1"/>
</dbReference>
<reference evidence="1 2" key="1">
    <citation type="submission" date="2017-12" db="EMBL/GenBank/DDBJ databases">
        <title>Genomes of bacteria within cyanobacterial aggregates.</title>
        <authorList>
            <person name="Cai H."/>
        </authorList>
    </citation>
    <scope>NUCLEOTIDE SEQUENCE [LARGE SCALE GENOMIC DNA]</scope>
    <source>
        <strain evidence="1 2">TH16</strain>
        <plasmid evidence="1 2">unnamed1</plasmid>
    </source>
</reference>
<sequence>MSASAEIFRFPGPAANGNSGFWSNQDIADVYRCLDQFARHGLTVEAASGLSDEGDPWFAIEDMATGDALVHIARIDGFFVVHVLDGETWSGDTLRQALSSIDFSSLSGFEALAHHDATTADGDDDKDGTHAFLRIVSAVMAALTTEVIANAVTHDAVASPLPPSGAPDAGDHGIDATNSALDLPAVDSSLPNARHTDVAATPASAPAETPAPVKVEHSETVAVFSSDTPSSAPVEKPIPTLAVADTSIASDVVDTGTKQAIAVPTGQSQGVALSFTVGGDHIQVSFDNKVTFVGTDKKTDTFLIVLDGHGKDLTAKVENFDKGQDSLVIEKSGDGGTSSAIVTDLGALVANSGSHLTVIGQATVEIHLTSTPDPLVAGG</sequence>
<accession>A0A2K9NJG3</accession>
<dbReference type="OrthoDB" id="7182023at2"/>
<gene>
    <name evidence="1" type="ORF">C0V82_22595</name>
</gene>
<organism evidence="1 2">
    <name type="scientific">Niveispirillum cyanobacteriorum</name>
    <dbReference type="NCBI Taxonomy" id="1612173"/>
    <lineage>
        <taxon>Bacteria</taxon>
        <taxon>Pseudomonadati</taxon>
        <taxon>Pseudomonadota</taxon>
        <taxon>Alphaproteobacteria</taxon>
        <taxon>Rhodospirillales</taxon>
        <taxon>Azospirillaceae</taxon>
        <taxon>Niveispirillum</taxon>
    </lineage>
</organism>
<dbReference type="RefSeq" id="WP_102114701.1">
    <property type="nucleotide sequence ID" value="NZ_BMGN01000001.1"/>
</dbReference>
<dbReference type="AlphaFoldDB" id="A0A2K9NJG3"/>